<dbReference type="PRINTS" id="PR00412">
    <property type="entry name" value="EPOXHYDRLASE"/>
</dbReference>
<feature type="domain" description="AB hydrolase-1" evidence="4">
    <location>
        <begin position="24"/>
        <end position="258"/>
    </location>
</feature>
<dbReference type="Gene3D" id="3.40.50.1820">
    <property type="entry name" value="alpha/beta hydrolase"/>
    <property type="match status" value="1"/>
</dbReference>
<dbReference type="SUPFAM" id="SSF53474">
    <property type="entry name" value="alpha/beta-Hydrolases"/>
    <property type="match status" value="1"/>
</dbReference>
<dbReference type="STRING" id="89784.SAMN04489725_10712"/>
<dbReference type="RefSeq" id="WP_006447949.1">
    <property type="nucleotide sequence ID" value="NZ_BSRA01000009.1"/>
</dbReference>
<comment type="similarity">
    <text evidence="3">Belongs to the AB hydrolase superfamily. MenH family.</text>
</comment>
<dbReference type="HAMAP" id="MF_01660">
    <property type="entry name" value="MenH"/>
    <property type="match status" value="1"/>
</dbReference>
<comment type="function">
    <text evidence="3">Catalyzes a proton abstraction reaction that results in 2,5-elimination of pyruvate from 2-succinyl-5-enolpyruvyl-6-hydroxy-3-cyclohexene-1-carboxylate (SEPHCHC) and the formation of 2-succinyl-6-hydroxy-2,4-cyclohexadiene-1-carboxylate (SHCHC).</text>
</comment>
<evidence type="ECO:0000313" key="7">
    <source>
        <dbReference type="Proteomes" id="UP000182589"/>
    </source>
</evidence>
<dbReference type="AlphaFoldDB" id="A0A1H2U2B6"/>
<evidence type="ECO:0000256" key="1">
    <source>
        <dbReference type="ARBA" id="ARBA00022428"/>
    </source>
</evidence>
<evidence type="ECO:0000256" key="2">
    <source>
        <dbReference type="ARBA" id="ARBA00023239"/>
    </source>
</evidence>
<dbReference type="EMBL" id="FNOJ01000007">
    <property type="protein sequence ID" value="SDW50150.1"/>
    <property type="molecule type" value="Genomic_DNA"/>
</dbReference>
<evidence type="ECO:0000259" key="4">
    <source>
        <dbReference type="Pfam" id="PF00561"/>
    </source>
</evidence>
<dbReference type="NCBIfam" id="TIGR03695">
    <property type="entry name" value="menH_SHCHC"/>
    <property type="match status" value="1"/>
</dbReference>
<dbReference type="InterPro" id="IPR000639">
    <property type="entry name" value="Epox_hydrolase-like"/>
</dbReference>
<sequence>MRRTVQVRGVSYSVLQAGDGEECLLLLHGFTGSGDVFAPFFANWARRWTVLAPDLLGHGRTAAPASVERYRMAEQVADLAALLDTLSFSRAHVLGYSMGGRIALSFAVQYPEYVSQLILESASPGLATPSERALRREADERLAGEIEDIGLSAFIERWEKIPLFSTHSALPEGVRMRQREIREQGTAFGYAQSLRGIGTGAQPSNWDQLGTLTMPTLLVTGELDAKFTAINAQMAREMKAARHVVIEEAGHTPHLEQPDAFAAAVETCF</sequence>
<name>A0A1H2U2B6_9BACL</name>
<protein>
    <recommendedName>
        <fullName evidence="3">Putative 2-succinyl-6-hydroxy-2,4-cyclohexadiene-1-carboxylate synthase</fullName>
        <shortName evidence="3">SHCHC synthase</shortName>
        <ecNumber evidence="3">4.2.99.20</ecNumber>
    </recommendedName>
</protein>
<reference evidence="7" key="1">
    <citation type="submission" date="2016-10" db="EMBL/GenBank/DDBJ databases">
        <authorList>
            <person name="Varghese N."/>
        </authorList>
    </citation>
    <scope>NUCLEOTIDE SEQUENCE [LARGE SCALE GENOMIC DNA]</scope>
    <source>
        <strain evidence="7">DSM 12489</strain>
    </source>
</reference>
<dbReference type="PRINTS" id="PR00111">
    <property type="entry name" value="ABHYDROLASE"/>
</dbReference>
<evidence type="ECO:0000256" key="3">
    <source>
        <dbReference type="HAMAP-Rule" id="MF_01660"/>
    </source>
</evidence>
<keyword evidence="1 3" id="KW-0474">Menaquinone biosynthesis</keyword>
<gene>
    <name evidence="3 5" type="primary">menH</name>
    <name evidence="5" type="ORF">Heshes_17280</name>
    <name evidence="6" type="ORF">SAMN04489725_10712</name>
</gene>
<comment type="subunit">
    <text evidence="3">Monomer.</text>
</comment>
<accession>A0A1H2U2B6</accession>
<dbReference type="Proteomes" id="UP000182589">
    <property type="component" value="Unassembled WGS sequence"/>
</dbReference>
<comment type="pathway">
    <text evidence="3">Quinol/quinone metabolism; 1,4-dihydroxy-2-naphthoate biosynthesis; 1,4-dihydroxy-2-naphthoate from chorismate: step 3/7.</text>
</comment>
<evidence type="ECO:0000313" key="6">
    <source>
        <dbReference type="EMBL" id="SDW50150.1"/>
    </source>
</evidence>
<dbReference type="InterPro" id="IPR000073">
    <property type="entry name" value="AB_hydrolase_1"/>
</dbReference>
<dbReference type="GO" id="GO:0070205">
    <property type="term" value="F:2-succinyl-6-hydroxy-2,4-cyclohexadiene-1-carboxylate synthase activity"/>
    <property type="evidence" value="ECO:0007669"/>
    <property type="project" value="UniProtKB-UniRule"/>
</dbReference>
<dbReference type="UniPathway" id="UPA01057">
    <property type="reaction ID" value="UER00900"/>
</dbReference>
<comment type="pathway">
    <text evidence="3">Quinol/quinone metabolism; menaquinone biosynthesis.</text>
</comment>
<dbReference type="InterPro" id="IPR022485">
    <property type="entry name" value="SHCHC_synthase_MenH"/>
</dbReference>
<dbReference type="EMBL" id="BSRA01000009">
    <property type="protein sequence ID" value="GLV14044.1"/>
    <property type="molecule type" value="Genomic_DNA"/>
</dbReference>
<dbReference type="PANTHER" id="PTHR42916">
    <property type="entry name" value="2-SUCCINYL-5-ENOLPYRUVYL-6-HYDROXY-3-CYCLOHEXENE-1-CARBOXYLATE SYNTHASE"/>
    <property type="match status" value="1"/>
</dbReference>
<reference evidence="5" key="3">
    <citation type="submission" date="2023-02" db="EMBL/GenBank/DDBJ databases">
        <title>Proposal of a novel subspecies: Alicyclobacillus hesperidum subspecies aegle.</title>
        <authorList>
            <person name="Goto K."/>
            <person name="Fujii T."/>
            <person name="Yasui K."/>
            <person name="Mochida K."/>
            <person name="Kato-Tanaka Y."/>
            <person name="Morohoshi S."/>
            <person name="An S.Y."/>
            <person name="Kasai H."/>
            <person name="Yokota A."/>
        </authorList>
    </citation>
    <scope>NUCLEOTIDE SEQUENCE</scope>
    <source>
        <strain evidence="5">DSM 12766</strain>
    </source>
</reference>
<keyword evidence="2 3" id="KW-0456">Lyase</keyword>
<dbReference type="Pfam" id="PF00561">
    <property type="entry name" value="Abhydrolase_1"/>
    <property type="match status" value="1"/>
</dbReference>
<dbReference type="InterPro" id="IPR029058">
    <property type="entry name" value="AB_hydrolase_fold"/>
</dbReference>
<proteinExistence type="inferred from homology"/>
<dbReference type="PANTHER" id="PTHR42916:SF1">
    <property type="entry name" value="PROTEIN PHYLLO, CHLOROPLASTIC"/>
    <property type="match status" value="1"/>
</dbReference>
<keyword evidence="7" id="KW-1185">Reference proteome</keyword>
<dbReference type="GO" id="GO:0009234">
    <property type="term" value="P:menaquinone biosynthetic process"/>
    <property type="evidence" value="ECO:0007669"/>
    <property type="project" value="UniProtKB-UniRule"/>
</dbReference>
<evidence type="ECO:0000313" key="5">
    <source>
        <dbReference type="EMBL" id="GLV14044.1"/>
    </source>
</evidence>
<comment type="catalytic activity">
    <reaction evidence="3">
        <text>5-enolpyruvoyl-6-hydroxy-2-succinyl-cyclohex-3-ene-1-carboxylate = (1R,6R)-6-hydroxy-2-succinyl-cyclohexa-2,4-diene-1-carboxylate + pyruvate</text>
        <dbReference type="Rhea" id="RHEA:25597"/>
        <dbReference type="ChEBI" id="CHEBI:15361"/>
        <dbReference type="ChEBI" id="CHEBI:58689"/>
        <dbReference type="ChEBI" id="CHEBI:58818"/>
        <dbReference type="EC" id="4.2.99.20"/>
    </reaction>
</comment>
<organism evidence="6 7">
    <name type="scientific">Alicyclobacillus hesperidum</name>
    <dbReference type="NCBI Taxonomy" id="89784"/>
    <lineage>
        <taxon>Bacteria</taxon>
        <taxon>Bacillati</taxon>
        <taxon>Bacillota</taxon>
        <taxon>Bacilli</taxon>
        <taxon>Bacillales</taxon>
        <taxon>Alicyclobacillaceae</taxon>
        <taxon>Alicyclobacillus</taxon>
    </lineage>
</organism>
<dbReference type="UniPathway" id="UPA00079"/>
<dbReference type="Proteomes" id="UP001157137">
    <property type="component" value="Unassembled WGS sequence"/>
</dbReference>
<dbReference type="EC" id="4.2.99.20" evidence="3"/>
<reference evidence="6" key="2">
    <citation type="submission" date="2016-10" db="EMBL/GenBank/DDBJ databases">
        <authorList>
            <person name="de Groot N.N."/>
        </authorList>
    </citation>
    <scope>NUCLEOTIDE SEQUENCE [LARGE SCALE GENOMIC DNA]</scope>
    <source>
        <strain evidence="6">DSM 12489</strain>
    </source>
</reference>